<comment type="caution">
    <text evidence="2">The sequence shown here is derived from an EMBL/GenBank/DDBJ whole genome shotgun (WGS) entry which is preliminary data.</text>
</comment>
<dbReference type="Proteomes" id="UP000033858">
    <property type="component" value="Unassembled WGS sequence"/>
</dbReference>
<organism evidence="2 3">
    <name type="scientific">Candidatus Woesebacteria bacterium GW2011_GWB1_41_10</name>
    <dbReference type="NCBI Taxonomy" id="1618577"/>
    <lineage>
        <taxon>Bacteria</taxon>
        <taxon>Candidatus Woeseibacteriota</taxon>
    </lineage>
</organism>
<gene>
    <name evidence="2" type="ORF">UU32_C0044G0003</name>
</gene>
<dbReference type="EMBL" id="LCAE01000044">
    <property type="protein sequence ID" value="KKR84656.1"/>
    <property type="molecule type" value="Genomic_DNA"/>
</dbReference>
<accession>A0A0G0UBF4</accession>
<evidence type="ECO:0000313" key="2">
    <source>
        <dbReference type="EMBL" id="KKR84656.1"/>
    </source>
</evidence>
<protein>
    <submittedName>
        <fullName evidence="2">Uncharacterized protein</fullName>
    </submittedName>
</protein>
<reference evidence="2 3" key="1">
    <citation type="journal article" date="2015" name="Nature">
        <title>rRNA introns, odd ribosomes, and small enigmatic genomes across a large radiation of phyla.</title>
        <authorList>
            <person name="Brown C.T."/>
            <person name="Hug L.A."/>
            <person name="Thomas B.C."/>
            <person name="Sharon I."/>
            <person name="Castelle C.J."/>
            <person name="Singh A."/>
            <person name="Wilkins M.J."/>
            <person name="Williams K.H."/>
            <person name="Banfield J.F."/>
        </authorList>
    </citation>
    <scope>NUCLEOTIDE SEQUENCE [LARGE SCALE GENOMIC DNA]</scope>
</reference>
<evidence type="ECO:0000313" key="3">
    <source>
        <dbReference type="Proteomes" id="UP000033858"/>
    </source>
</evidence>
<feature type="compositionally biased region" description="Gly residues" evidence="1">
    <location>
        <begin position="1"/>
        <end position="11"/>
    </location>
</feature>
<evidence type="ECO:0000256" key="1">
    <source>
        <dbReference type="SAM" id="MobiDB-lite"/>
    </source>
</evidence>
<feature type="region of interest" description="Disordered" evidence="1">
    <location>
        <begin position="1"/>
        <end position="73"/>
    </location>
</feature>
<feature type="compositionally biased region" description="Basic and acidic residues" evidence="1">
    <location>
        <begin position="32"/>
        <end position="73"/>
    </location>
</feature>
<name>A0A0G0UBF4_9BACT</name>
<sequence length="73" mass="8227">MNRSGNRGGGTLPPLIRENVPPGEDATVWDPTRPHGSPEHTDADIWKRRDDGGVEHDKDSRVHIPTDPRRDPW</sequence>
<proteinExistence type="predicted"/>
<dbReference type="AlphaFoldDB" id="A0A0G0UBF4"/>